<dbReference type="AlphaFoldDB" id="A0AAV5EER7"/>
<sequence>MRGSDGGAGLSGEEEGDMGEKEAAVSSSRARRRQTWRGGVDGVDFARAGAARGGGGQHGGGGMGEGVGDEEGCMGEGVGGIGLDG</sequence>
<keyword evidence="3" id="KW-1185">Reference proteome</keyword>
<organism evidence="2 3">
    <name type="scientific">Eleusine coracana subsp. coracana</name>
    <dbReference type="NCBI Taxonomy" id="191504"/>
    <lineage>
        <taxon>Eukaryota</taxon>
        <taxon>Viridiplantae</taxon>
        <taxon>Streptophyta</taxon>
        <taxon>Embryophyta</taxon>
        <taxon>Tracheophyta</taxon>
        <taxon>Spermatophyta</taxon>
        <taxon>Magnoliopsida</taxon>
        <taxon>Liliopsida</taxon>
        <taxon>Poales</taxon>
        <taxon>Poaceae</taxon>
        <taxon>PACMAD clade</taxon>
        <taxon>Chloridoideae</taxon>
        <taxon>Cynodonteae</taxon>
        <taxon>Eleusininae</taxon>
        <taxon>Eleusine</taxon>
    </lineage>
</organism>
<feature type="compositionally biased region" description="Gly residues" evidence="1">
    <location>
        <begin position="1"/>
        <end position="10"/>
    </location>
</feature>
<name>A0AAV5EER7_ELECO</name>
<dbReference type="Proteomes" id="UP001054889">
    <property type="component" value="Unassembled WGS sequence"/>
</dbReference>
<feature type="region of interest" description="Disordered" evidence="1">
    <location>
        <begin position="1"/>
        <end position="85"/>
    </location>
</feature>
<gene>
    <name evidence="2" type="primary">gb08498</name>
    <name evidence="2" type="ORF">PR202_gb08498</name>
</gene>
<evidence type="ECO:0000313" key="3">
    <source>
        <dbReference type="Proteomes" id="UP001054889"/>
    </source>
</evidence>
<accession>A0AAV5EER7</accession>
<reference evidence="2" key="2">
    <citation type="submission" date="2021-12" db="EMBL/GenBank/DDBJ databases">
        <title>Resequencing data analysis of finger millet.</title>
        <authorList>
            <person name="Hatakeyama M."/>
            <person name="Aluri S."/>
            <person name="Balachadran M.T."/>
            <person name="Sivarajan S.R."/>
            <person name="Poveda L."/>
            <person name="Shimizu-Inatsugi R."/>
            <person name="Schlapbach R."/>
            <person name="Sreeman S.M."/>
            <person name="Shimizu K.K."/>
        </authorList>
    </citation>
    <scope>NUCLEOTIDE SEQUENCE</scope>
</reference>
<dbReference type="EMBL" id="BQKI01000075">
    <property type="protein sequence ID" value="GJN21052.1"/>
    <property type="molecule type" value="Genomic_DNA"/>
</dbReference>
<protein>
    <submittedName>
        <fullName evidence="2">Uncharacterized protein</fullName>
    </submittedName>
</protein>
<feature type="compositionally biased region" description="Gly residues" evidence="1">
    <location>
        <begin position="74"/>
        <end position="85"/>
    </location>
</feature>
<reference evidence="2" key="1">
    <citation type="journal article" date="2018" name="DNA Res.">
        <title>Multiple hybrid de novo genome assembly of finger millet, an orphan allotetraploid crop.</title>
        <authorList>
            <person name="Hatakeyama M."/>
            <person name="Aluri S."/>
            <person name="Balachadran M.T."/>
            <person name="Sivarajan S.R."/>
            <person name="Patrignani A."/>
            <person name="Gruter S."/>
            <person name="Poveda L."/>
            <person name="Shimizu-Inatsugi R."/>
            <person name="Baeten J."/>
            <person name="Francoijs K.J."/>
            <person name="Nataraja K.N."/>
            <person name="Reddy Y.A.N."/>
            <person name="Phadnis S."/>
            <person name="Ravikumar R.L."/>
            <person name="Schlapbach R."/>
            <person name="Sreeman S.M."/>
            <person name="Shimizu K.K."/>
        </authorList>
    </citation>
    <scope>NUCLEOTIDE SEQUENCE</scope>
</reference>
<evidence type="ECO:0000313" key="2">
    <source>
        <dbReference type="EMBL" id="GJN21052.1"/>
    </source>
</evidence>
<proteinExistence type="predicted"/>
<feature type="compositionally biased region" description="Gly residues" evidence="1">
    <location>
        <begin position="51"/>
        <end position="66"/>
    </location>
</feature>
<comment type="caution">
    <text evidence="2">The sequence shown here is derived from an EMBL/GenBank/DDBJ whole genome shotgun (WGS) entry which is preliminary data.</text>
</comment>
<evidence type="ECO:0000256" key="1">
    <source>
        <dbReference type="SAM" id="MobiDB-lite"/>
    </source>
</evidence>